<dbReference type="Gene3D" id="3.30.530.20">
    <property type="match status" value="1"/>
</dbReference>
<evidence type="ECO:0000313" key="4">
    <source>
        <dbReference type="Proteomes" id="UP000316778"/>
    </source>
</evidence>
<dbReference type="CDD" id="cd07814">
    <property type="entry name" value="SRPBCC_CalC_Aha1-like"/>
    <property type="match status" value="1"/>
</dbReference>
<comment type="caution">
    <text evidence="3">The sequence shown here is derived from an EMBL/GenBank/DDBJ whole genome shotgun (WGS) entry which is preliminary data.</text>
</comment>
<dbReference type="AlphaFoldDB" id="A0A562SZQ4"/>
<sequence>MPHPKDQRKIELTTLLEADPAVVWKTLTAAEELKRWFPLDARVQAGPDGWIQLYWGDDHTWRFQVKEAVLHKYLKLVYEHGAGFQGPAEPLLAGEATQLVLEYFLETENGRTALRLVHSGFGPDTNWDDEYNAVNRGWRSEMQSLQHYIAHHRGRDRRVAWSRAALPDHADPGKIWQALMQDTGQFTSNSEVYTFQSPYDEAYTGRVLMLNPPCDFSGTVERLNNAFFRVTIEIYGRHREISVWLATYGLPPAVTARFQEEWDRELQRLLNL</sequence>
<dbReference type="InterPro" id="IPR013538">
    <property type="entry name" value="ASHA1/2-like_C"/>
</dbReference>
<reference evidence="3 4" key="1">
    <citation type="journal article" date="2013" name="Stand. Genomic Sci.">
        <title>Genomic Encyclopedia of Type Strains, Phase I: The one thousand microbial genomes (KMG-I) project.</title>
        <authorList>
            <person name="Kyrpides N.C."/>
            <person name="Woyke T."/>
            <person name="Eisen J.A."/>
            <person name="Garrity G."/>
            <person name="Lilburn T.G."/>
            <person name="Beck B.J."/>
            <person name="Whitman W.B."/>
            <person name="Hugenholtz P."/>
            <person name="Klenk H.P."/>
        </authorList>
    </citation>
    <scope>NUCLEOTIDE SEQUENCE [LARGE SCALE GENOMIC DNA]</scope>
    <source>
        <strain evidence="3 4">DSM 13484</strain>
    </source>
</reference>
<evidence type="ECO:0000259" key="2">
    <source>
        <dbReference type="Pfam" id="PF08327"/>
    </source>
</evidence>
<dbReference type="Proteomes" id="UP000316778">
    <property type="component" value="Unassembled WGS sequence"/>
</dbReference>
<organism evidence="3 4">
    <name type="scientific">Chitinophaga japonensis</name>
    <name type="common">Flexibacter japonensis</name>
    <dbReference type="NCBI Taxonomy" id="104662"/>
    <lineage>
        <taxon>Bacteria</taxon>
        <taxon>Pseudomonadati</taxon>
        <taxon>Bacteroidota</taxon>
        <taxon>Chitinophagia</taxon>
        <taxon>Chitinophagales</taxon>
        <taxon>Chitinophagaceae</taxon>
        <taxon>Chitinophaga</taxon>
    </lineage>
</organism>
<dbReference type="InterPro" id="IPR023393">
    <property type="entry name" value="START-like_dom_sf"/>
</dbReference>
<name>A0A562SZQ4_CHIJA</name>
<dbReference type="EMBL" id="VLLG01000004">
    <property type="protein sequence ID" value="TWI86484.1"/>
    <property type="molecule type" value="Genomic_DNA"/>
</dbReference>
<proteinExistence type="inferred from homology"/>
<feature type="domain" description="Activator of Hsp90 ATPase homologue 1/2-like C-terminal" evidence="2">
    <location>
        <begin position="18"/>
        <end position="149"/>
    </location>
</feature>
<protein>
    <submittedName>
        <fullName evidence="3">Uncharacterized protein YndB with AHSA1/START domain</fullName>
    </submittedName>
</protein>
<dbReference type="OrthoDB" id="3334241at2"/>
<comment type="similarity">
    <text evidence="1">Belongs to the AHA1 family.</text>
</comment>
<keyword evidence="4" id="KW-1185">Reference proteome</keyword>
<accession>A0A562SZQ4</accession>
<dbReference type="SUPFAM" id="SSF55961">
    <property type="entry name" value="Bet v1-like"/>
    <property type="match status" value="1"/>
</dbReference>
<gene>
    <name evidence="3" type="ORF">LX66_3742</name>
</gene>
<dbReference type="RefSeq" id="WP_145716334.1">
    <property type="nucleotide sequence ID" value="NZ_BAAAFY010000005.1"/>
</dbReference>
<dbReference type="Pfam" id="PF08327">
    <property type="entry name" value="AHSA1"/>
    <property type="match status" value="1"/>
</dbReference>
<evidence type="ECO:0000256" key="1">
    <source>
        <dbReference type="ARBA" id="ARBA00006817"/>
    </source>
</evidence>
<evidence type="ECO:0000313" key="3">
    <source>
        <dbReference type="EMBL" id="TWI86484.1"/>
    </source>
</evidence>